<proteinExistence type="predicted"/>
<reference evidence="1" key="2">
    <citation type="journal article" date="2015" name="Fish Shellfish Immunol.">
        <title>Early steps in the European eel (Anguilla anguilla)-Vibrio vulnificus interaction in the gills: Role of the RtxA13 toxin.</title>
        <authorList>
            <person name="Callol A."/>
            <person name="Pajuelo D."/>
            <person name="Ebbesson L."/>
            <person name="Teles M."/>
            <person name="MacKenzie S."/>
            <person name="Amaro C."/>
        </authorList>
    </citation>
    <scope>NUCLEOTIDE SEQUENCE</scope>
</reference>
<dbReference type="AlphaFoldDB" id="A0A0E9X290"/>
<evidence type="ECO:0000313" key="1">
    <source>
        <dbReference type="EMBL" id="JAH96010.1"/>
    </source>
</evidence>
<name>A0A0E9X290_ANGAN</name>
<organism evidence="1">
    <name type="scientific">Anguilla anguilla</name>
    <name type="common">European freshwater eel</name>
    <name type="synonym">Muraena anguilla</name>
    <dbReference type="NCBI Taxonomy" id="7936"/>
    <lineage>
        <taxon>Eukaryota</taxon>
        <taxon>Metazoa</taxon>
        <taxon>Chordata</taxon>
        <taxon>Craniata</taxon>
        <taxon>Vertebrata</taxon>
        <taxon>Euteleostomi</taxon>
        <taxon>Actinopterygii</taxon>
        <taxon>Neopterygii</taxon>
        <taxon>Teleostei</taxon>
        <taxon>Anguilliformes</taxon>
        <taxon>Anguillidae</taxon>
        <taxon>Anguilla</taxon>
    </lineage>
</organism>
<sequence length="38" mass="4428">MLLFTATHNLDILDRFGDTGYTAYYLLYRSVVVLHTHP</sequence>
<dbReference type="EMBL" id="GBXM01012567">
    <property type="protein sequence ID" value="JAH96010.1"/>
    <property type="molecule type" value="Transcribed_RNA"/>
</dbReference>
<reference evidence="1" key="1">
    <citation type="submission" date="2014-11" db="EMBL/GenBank/DDBJ databases">
        <authorList>
            <person name="Amaro Gonzalez C."/>
        </authorList>
    </citation>
    <scope>NUCLEOTIDE SEQUENCE</scope>
</reference>
<accession>A0A0E9X290</accession>
<protein>
    <submittedName>
        <fullName evidence="1">Uncharacterized protein</fullName>
    </submittedName>
</protein>